<evidence type="ECO:0000313" key="8">
    <source>
        <dbReference type="EMBL" id="CAY71041.1"/>
    </source>
</evidence>
<dbReference type="SMR" id="C4R655"/>
<evidence type="ECO:0000259" key="7">
    <source>
        <dbReference type="PROSITE" id="PS51719"/>
    </source>
</evidence>
<dbReference type="GO" id="GO:0032186">
    <property type="term" value="P:cellular bud neck septin ring organization"/>
    <property type="evidence" value="ECO:0007669"/>
    <property type="project" value="EnsemblFungi"/>
</dbReference>
<dbReference type="SUPFAM" id="SSF52540">
    <property type="entry name" value="P-loop containing nucleoside triphosphate hydrolases"/>
    <property type="match status" value="1"/>
</dbReference>
<proteinExistence type="inferred from homology"/>
<dbReference type="Gene3D" id="3.40.50.300">
    <property type="entry name" value="P-loop containing nucleotide triphosphate hydrolases"/>
    <property type="match status" value="1"/>
</dbReference>
<evidence type="ECO:0000313" key="9">
    <source>
        <dbReference type="Proteomes" id="UP000000314"/>
    </source>
</evidence>
<comment type="similarity">
    <text evidence="4">Belongs to the TRAFAC class TrmE-Era-EngA-EngB-Septin-like GTPase superfamily. Septin GTPase family.</text>
</comment>
<dbReference type="Pfam" id="PF00735">
    <property type="entry name" value="Septin"/>
    <property type="match status" value="1"/>
</dbReference>
<dbReference type="GO" id="GO:0031105">
    <property type="term" value="C:septin complex"/>
    <property type="evidence" value="ECO:0007669"/>
    <property type="project" value="EnsemblFungi"/>
</dbReference>
<dbReference type="GO" id="GO:0010458">
    <property type="term" value="P:exit from mitosis"/>
    <property type="evidence" value="ECO:0007669"/>
    <property type="project" value="EnsemblFungi"/>
</dbReference>
<dbReference type="InterPro" id="IPR027417">
    <property type="entry name" value="P-loop_NTPase"/>
</dbReference>
<dbReference type="FunCoup" id="C4R655">
    <property type="interactions" value="194"/>
</dbReference>
<keyword evidence="2 4" id="KW-0547">Nucleotide-binding</keyword>
<keyword evidence="3 4" id="KW-0342">GTP-binding</keyword>
<feature type="coiled-coil region" evidence="5">
    <location>
        <begin position="471"/>
        <end position="498"/>
    </location>
</feature>
<dbReference type="eggNOG" id="KOG2655">
    <property type="taxonomic scope" value="Eukaryota"/>
</dbReference>
<accession>C4R655</accession>
<feature type="compositionally biased region" description="Low complexity" evidence="6">
    <location>
        <begin position="336"/>
        <end position="346"/>
    </location>
</feature>
<dbReference type="Proteomes" id="UP000000314">
    <property type="component" value="Chromosome 3"/>
</dbReference>
<keyword evidence="5" id="KW-0175">Coiled coil</keyword>
<evidence type="ECO:0000256" key="2">
    <source>
        <dbReference type="ARBA" id="ARBA00022741"/>
    </source>
</evidence>
<gene>
    <name evidence="8" type="ordered locus">PAS_chr3_0977</name>
</gene>
<dbReference type="InterPro" id="IPR016491">
    <property type="entry name" value="Septin"/>
</dbReference>
<dbReference type="EMBL" id="FN392321">
    <property type="protein sequence ID" value="CAY71041.1"/>
    <property type="molecule type" value="Genomic_DNA"/>
</dbReference>
<dbReference type="InParanoid" id="C4R655"/>
<keyword evidence="9" id="KW-1185">Reference proteome</keyword>
<dbReference type="GO" id="GO:0000082">
    <property type="term" value="P:G1/S transition of mitotic cell cycle"/>
    <property type="evidence" value="ECO:0007669"/>
    <property type="project" value="EnsemblFungi"/>
</dbReference>
<dbReference type="OrthoDB" id="416553at2759"/>
<protein>
    <submittedName>
        <fullName evidence="8">One of five related septins (Cdc3p, Cdc10p, Cdc11p, Cdc12p, Shs1p)</fullName>
    </submittedName>
</protein>
<dbReference type="GO" id="GO:0097271">
    <property type="term" value="P:protein localization to bud neck"/>
    <property type="evidence" value="ECO:0007669"/>
    <property type="project" value="EnsemblFungi"/>
</dbReference>
<dbReference type="PIRSF" id="PIRSF006698">
    <property type="entry name" value="Septin"/>
    <property type="match status" value="1"/>
</dbReference>
<organism evidence="8 9">
    <name type="scientific">Komagataella phaffii (strain GS115 / ATCC 20864)</name>
    <name type="common">Yeast</name>
    <name type="synonym">Pichia pastoris</name>
    <dbReference type="NCBI Taxonomy" id="644223"/>
    <lineage>
        <taxon>Eukaryota</taxon>
        <taxon>Fungi</taxon>
        <taxon>Dikarya</taxon>
        <taxon>Ascomycota</taxon>
        <taxon>Saccharomycotina</taxon>
        <taxon>Pichiomycetes</taxon>
        <taxon>Pichiales</taxon>
        <taxon>Pichiaceae</taxon>
        <taxon>Komagataella</taxon>
    </lineage>
</organism>
<dbReference type="GO" id="GO:0000921">
    <property type="term" value="P:septin ring assembly"/>
    <property type="evidence" value="ECO:0007669"/>
    <property type="project" value="EnsemblFungi"/>
</dbReference>
<dbReference type="GO" id="GO:0005200">
    <property type="term" value="F:structural constituent of cytoskeleton"/>
    <property type="evidence" value="ECO:0007669"/>
    <property type="project" value="EnsemblFungi"/>
</dbReference>
<dbReference type="HOGENOM" id="CLU_017718_7_4_1"/>
<feature type="compositionally biased region" description="Polar residues" evidence="6">
    <location>
        <begin position="395"/>
        <end position="416"/>
    </location>
</feature>
<evidence type="ECO:0000256" key="1">
    <source>
        <dbReference type="ARBA" id="ARBA00004266"/>
    </source>
</evidence>
<dbReference type="GO" id="GO:0061163">
    <property type="term" value="P:endoplasmic reticulum polarization"/>
    <property type="evidence" value="ECO:0007669"/>
    <property type="project" value="EnsemblFungi"/>
</dbReference>
<reference evidence="8 9" key="1">
    <citation type="journal article" date="2009" name="Nat. Biotechnol.">
        <title>Genome sequence of the recombinant protein production host Pichia pastoris.</title>
        <authorList>
            <person name="De Schutter K."/>
            <person name="Lin Y.C."/>
            <person name="Tiels P."/>
            <person name="Van Hecke A."/>
            <person name="Glinka S."/>
            <person name="Weber-Lehmann J."/>
            <person name="Rouze P."/>
            <person name="Van de Peer Y."/>
            <person name="Callewaert N."/>
        </authorList>
    </citation>
    <scope>NUCLEOTIDE SEQUENCE [LARGE SCALE GENOMIC DNA]</scope>
    <source>
        <strain evidence="9">GS115 / ATCC 20864</strain>
    </source>
</reference>
<dbReference type="GO" id="GO:1990317">
    <property type="term" value="C:Gin4 complex"/>
    <property type="evidence" value="ECO:0007669"/>
    <property type="project" value="EnsemblFungi"/>
</dbReference>
<sequence>MLTDTFSFSTTNMYNKESALLRRKKDVKKGTKFTFMVCGAMGTGKSTFINSLVHQHLVPKRFEHNASDSLPKTLSFFNIEGAAVDASSARASFDPESVHLEPGIAITEHSIELVDGSDSSKLMLTILDTPGFGDNFDNEVCFQEISNYVENQFDSVLAEETRIRRNPRFEDTRIHACLYFITPTGHGLRELDVETMKRLSKYLNVIPVIGRADSFTPSELKLFKQRIVSDIARYNIPVYQFTYDEDEDDEETIRENKFLASIQPFAIVASEEDVVIDGVTTKGRKYPWGSVDIYNPAVSDFALLKSVLLGSHLQDLKDLTHDFLYEMYRTERLTSVTSESSGISSTRAREPPSLSNLAAITASQSITPNNENDKIMHESLKSNESVGQPVDSVSDKSASTVATPTSKQSSVFRKSVSPSKYDGASIASSPTIPQQQRSQLRILSETVPYVLKHERLASRQQKLQELENRSAKELSLRAAALEKKATELKLREKLLLKQLEQEKQLNDTASEVDSVHIKKEETLTNLHSIVSNSSQDGQK</sequence>
<dbReference type="KEGG" id="ppa:PAS_chr3_0977"/>
<dbReference type="PANTHER" id="PTHR18884">
    <property type="entry name" value="SEPTIN"/>
    <property type="match status" value="1"/>
</dbReference>
<dbReference type="GO" id="GO:1903475">
    <property type="term" value="P:mitotic actomyosin contractile ring assembly"/>
    <property type="evidence" value="ECO:0007669"/>
    <property type="project" value="EnsemblFungi"/>
</dbReference>
<dbReference type="AlphaFoldDB" id="C4R655"/>
<evidence type="ECO:0000256" key="3">
    <source>
        <dbReference type="ARBA" id="ARBA00023134"/>
    </source>
</evidence>
<dbReference type="InterPro" id="IPR030379">
    <property type="entry name" value="G_SEPTIN_dom"/>
</dbReference>
<feature type="region of interest" description="Disordered" evidence="6">
    <location>
        <begin position="336"/>
        <end position="355"/>
    </location>
</feature>
<name>C4R655_KOMPG</name>
<dbReference type="PROSITE" id="PS51719">
    <property type="entry name" value="G_SEPTIN"/>
    <property type="match status" value="1"/>
</dbReference>
<dbReference type="GO" id="GO:0000917">
    <property type="term" value="P:division septum assembly"/>
    <property type="evidence" value="ECO:0007669"/>
    <property type="project" value="EnsemblFungi"/>
</dbReference>
<dbReference type="STRING" id="644223.C4R655"/>
<dbReference type="GeneID" id="8199724"/>
<evidence type="ECO:0000256" key="6">
    <source>
        <dbReference type="SAM" id="MobiDB-lite"/>
    </source>
</evidence>
<dbReference type="CDD" id="cd01850">
    <property type="entry name" value="CDC_Septin"/>
    <property type="match status" value="1"/>
</dbReference>
<feature type="region of interest" description="Disordered" evidence="6">
    <location>
        <begin position="381"/>
        <end position="416"/>
    </location>
</feature>
<evidence type="ECO:0000256" key="4">
    <source>
        <dbReference type="RuleBase" id="RU004560"/>
    </source>
</evidence>
<dbReference type="OMA" id="IQECKFL"/>
<evidence type="ECO:0000256" key="5">
    <source>
        <dbReference type="SAM" id="Coils"/>
    </source>
</evidence>
<feature type="domain" description="Septin-type G" evidence="7">
    <location>
        <begin position="29"/>
        <end position="335"/>
    </location>
</feature>
<dbReference type="GO" id="GO:0005525">
    <property type="term" value="F:GTP binding"/>
    <property type="evidence" value="ECO:0007669"/>
    <property type="project" value="UniProtKB-KW"/>
</dbReference>
<dbReference type="RefSeq" id="XP_002493220.1">
    <property type="nucleotide sequence ID" value="XM_002493175.1"/>
</dbReference>
<comment type="subcellular location">
    <subcellularLocation>
        <location evidence="1">Bud neck</location>
    </subcellularLocation>
</comment>